<organism evidence="8 9">
    <name type="scientific">Gossypium australe</name>
    <dbReference type="NCBI Taxonomy" id="47621"/>
    <lineage>
        <taxon>Eukaryota</taxon>
        <taxon>Viridiplantae</taxon>
        <taxon>Streptophyta</taxon>
        <taxon>Embryophyta</taxon>
        <taxon>Tracheophyta</taxon>
        <taxon>Spermatophyta</taxon>
        <taxon>Magnoliopsida</taxon>
        <taxon>eudicotyledons</taxon>
        <taxon>Gunneridae</taxon>
        <taxon>Pentapetalae</taxon>
        <taxon>rosids</taxon>
        <taxon>malvids</taxon>
        <taxon>Malvales</taxon>
        <taxon>Malvaceae</taxon>
        <taxon>Malvoideae</taxon>
        <taxon>Gossypium</taxon>
    </lineage>
</organism>
<feature type="domain" description="Reverse transcriptase RNase H-like" evidence="7">
    <location>
        <begin position="1"/>
        <end position="52"/>
    </location>
</feature>
<keyword evidence="2" id="KW-0548">Nucleotidyltransferase</keyword>
<evidence type="ECO:0000256" key="4">
    <source>
        <dbReference type="ARBA" id="ARBA00022759"/>
    </source>
</evidence>
<dbReference type="AlphaFoldDB" id="A0A5B6X2R6"/>
<dbReference type="GO" id="GO:0004519">
    <property type="term" value="F:endonuclease activity"/>
    <property type="evidence" value="ECO:0007669"/>
    <property type="project" value="UniProtKB-KW"/>
</dbReference>
<evidence type="ECO:0000259" key="7">
    <source>
        <dbReference type="Pfam" id="PF17917"/>
    </source>
</evidence>
<protein>
    <submittedName>
        <fullName evidence="8">Retrovirus-related Pol polyprotein from transposon 17.6</fullName>
    </submittedName>
</protein>
<evidence type="ECO:0000256" key="3">
    <source>
        <dbReference type="ARBA" id="ARBA00022722"/>
    </source>
</evidence>
<dbReference type="OrthoDB" id="1436294at2759"/>
<dbReference type="GO" id="GO:0016787">
    <property type="term" value="F:hydrolase activity"/>
    <property type="evidence" value="ECO:0007669"/>
    <property type="project" value="UniProtKB-KW"/>
</dbReference>
<keyword evidence="1" id="KW-0808">Transferase</keyword>
<dbReference type="InterPro" id="IPR041373">
    <property type="entry name" value="RT_RNaseH"/>
</dbReference>
<evidence type="ECO:0000256" key="5">
    <source>
        <dbReference type="ARBA" id="ARBA00022801"/>
    </source>
</evidence>
<dbReference type="PANTHER" id="PTHR34072">
    <property type="entry name" value="ENZYMATIC POLYPROTEIN-RELATED"/>
    <property type="match status" value="1"/>
</dbReference>
<dbReference type="Proteomes" id="UP000325315">
    <property type="component" value="Unassembled WGS sequence"/>
</dbReference>
<evidence type="ECO:0000313" key="9">
    <source>
        <dbReference type="Proteomes" id="UP000325315"/>
    </source>
</evidence>
<reference evidence="8" key="1">
    <citation type="submission" date="2019-08" db="EMBL/GenBank/DDBJ databases">
        <authorList>
            <person name="Liu F."/>
        </authorList>
    </citation>
    <scope>NUCLEOTIDE SEQUENCE [LARGE SCALE GENOMIC DNA]</scope>
    <source>
        <strain evidence="8">PA1801</strain>
        <tissue evidence="8">Leaf</tissue>
    </source>
</reference>
<dbReference type="EMBL" id="SMMG02000001">
    <property type="protein sequence ID" value="KAA3487197.1"/>
    <property type="molecule type" value="Genomic_DNA"/>
</dbReference>
<proteinExistence type="predicted"/>
<accession>A0A5B6X2R6</accession>
<dbReference type="PANTHER" id="PTHR34072:SF57">
    <property type="entry name" value="RNA-DIRECTED DNA POLYMERASE"/>
    <property type="match status" value="1"/>
</dbReference>
<evidence type="ECO:0000313" key="8">
    <source>
        <dbReference type="EMBL" id="KAA3487197.1"/>
    </source>
</evidence>
<name>A0A5B6X2R6_9ROSI</name>
<sequence length="91" mass="11037">MLAIAFACEKFRPSLMENRSYIYTNHPPLKYIMKKKEMKARIMRWLLLLQEFDLWVMERKGTENQLVDHLLRLGNEMEENSEEIKETFIDV</sequence>
<evidence type="ECO:0000256" key="1">
    <source>
        <dbReference type="ARBA" id="ARBA00022679"/>
    </source>
</evidence>
<dbReference type="GO" id="GO:0003964">
    <property type="term" value="F:RNA-directed DNA polymerase activity"/>
    <property type="evidence" value="ECO:0007669"/>
    <property type="project" value="UniProtKB-KW"/>
</dbReference>
<evidence type="ECO:0000256" key="2">
    <source>
        <dbReference type="ARBA" id="ARBA00022695"/>
    </source>
</evidence>
<keyword evidence="9" id="KW-1185">Reference proteome</keyword>
<evidence type="ECO:0000256" key="6">
    <source>
        <dbReference type="ARBA" id="ARBA00022918"/>
    </source>
</evidence>
<gene>
    <name evidence="8" type="ORF">EPI10_031036</name>
</gene>
<keyword evidence="4" id="KW-0255">Endonuclease</keyword>
<dbReference type="Pfam" id="PF17917">
    <property type="entry name" value="RT_RNaseH"/>
    <property type="match status" value="1"/>
</dbReference>
<keyword evidence="3" id="KW-0540">Nuclease</keyword>
<dbReference type="InterPro" id="IPR043502">
    <property type="entry name" value="DNA/RNA_pol_sf"/>
</dbReference>
<keyword evidence="5" id="KW-0378">Hydrolase</keyword>
<dbReference type="SUPFAM" id="SSF56672">
    <property type="entry name" value="DNA/RNA polymerases"/>
    <property type="match status" value="1"/>
</dbReference>
<comment type="caution">
    <text evidence="8">The sequence shown here is derived from an EMBL/GenBank/DDBJ whole genome shotgun (WGS) entry which is preliminary data.</text>
</comment>
<keyword evidence="6" id="KW-0695">RNA-directed DNA polymerase</keyword>